<comment type="similarity">
    <text evidence="2">Belongs to the CSC1 (TC 1.A.17) family.</text>
</comment>
<keyword evidence="5 9" id="KW-1133">Transmembrane helix</keyword>
<dbReference type="InterPro" id="IPR003864">
    <property type="entry name" value="CSC1/OSCA1-like_7TM"/>
</dbReference>
<dbReference type="EMBL" id="WKFB01000100">
    <property type="protein sequence ID" value="KAF6735802.1"/>
    <property type="molecule type" value="Genomic_DNA"/>
</dbReference>
<keyword evidence="6 9" id="KW-0472">Membrane</keyword>
<proteinExistence type="inferred from homology"/>
<comment type="subcellular location">
    <subcellularLocation>
        <location evidence="1">Endomembrane system</location>
        <topology evidence="1">Multi-pass membrane protein</topology>
    </subcellularLocation>
</comment>
<feature type="transmembrane region" description="Helical" evidence="9">
    <location>
        <begin position="256"/>
        <end position="276"/>
    </location>
</feature>
<reference evidence="13" key="1">
    <citation type="journal article" name="BMC Genomics">
        <title>Long-read sequencing and de novo genome assembly of marine medaka (Oryzias melastigma).</title>
        <authorList>
            <person name="Liang P."/>
            <person name="Saqib H.S.A."/>
            <person name="Ni X."/>
            <person name="Shen Y."/>
        </authorList>
    </citation>
    <scope>NUCLEOTIDE SEQUENCE</scope>
    <source>
        <strain evidence="13">Bigg-433</strain>
    </source>
</reference>
<feature type="region of interest" description="Disordered" evidence="8">
    <location>
        <begin position="816"/>
        <end position="853"/>
    </location>
</feature>
<comment type="catalytic activity">
    <reaction evidence="7">
        <text>Ca(2+)(in) = Ca(2+)(out)</text>
        <dbReference type="Rhea" id="RHEA:29671"/>
        <dbReference type="ChEBI" id="CHEBI:29108"/>
    </reaction>
</comment>
<dbReference type="InterPro" id="IPR045122">
    <property type="entry name" value="Csc1-like"/>
</dbReference>
<dbReference type="Pfam" id="PF02714">
    <property type="entry name" value="RSN1_7TM"/>
    <property type="match status" value="1"/>
</dbReference>
<dbReference type="GO" id="GO:0003676">
    <property type="term" value="F:nucleic acid binding"/>
    <property type="evidence" value="ECO:0007669"/>
    <property type="project" value="InterPro"/>
</dbReference>
<gene>
    <name evidence="13" type="ORF">FQA47_002363</name>
</gene>
<accession>A0A834KWS0</accession>
<keyword evidence="3" id="KW-0813">Transport</keyword>
<dbReference type="PANTHER" id="PTHR13018:SF24">
    <property type="entry name" value="CSC1-LIKE PROTEIN 1"/>
    <property type="match status" value="1"/>
</dbReference>
<evidence type="ECO:0000259" key="11">
    <source>
        <dbReference type="Pfam" id="PF13967"/>
    </source>
</evidence>
<sequence>MSERFCCFDRTERKDRSNRTVWILQEQSGILIYSVLIIRNYIFKKADVLKRRDQRYFVKKNCWGSVMALRWQDPRDLLDLNFANSSGFLDSCFSTNQSTVLTGLNFGGIPLVLLLDFCVFIVLLVLFSIIREKFWDYGRLALVSDSDGFNESTHRRYGRMSSAASNPEEFGYESGFCSWLPYIVRMDEEKIKEKCGMDAVHYLSFQRHLIILLVVITFTSLAIIMPVNMSGDLLKNDPQNFGRTTIGNLKTGNNLLWLHTVFAVIYLALTVVMLRVHTSQMKDLPKERARNTLFVSPVPKTATEEDVKAHFVEAYPTCQVCAVTLGYDVARLMHLDKERMRAGKNLRYYERVLDKSGQRELINPRLCGHICCCSGCVKVDAIEYYCGKEKFLLEEVRQEAEIVPQHPLGIAFVTLQNEAMAKYILKDFNAIECRGSKCCGREPQPSSVSRALRVNKWRVSFAPHPKSVYWENLSVRGFTWAVRYVLINTLLFLLLTFLTTPTIIINTIDKFNVTKPIYYLNSPIITQFFPTLLLWSFSALLPTIVYYSTLGEAHWSRSSEQLSMMRKLYFFLLFMVLILPSLGLTSLAVFFQWLFDKEFLNLGKLRFECVFLPDQGAFFVNYVIAAGLVGSGMDLLRLPGLLLYLIRMMLARSAAERKYVKQNQAYEFEYGAMYGWTLCVFTVIMAYSIICPIIVPFGLLYMLLKHLVDRHNLYFAYLPTRLDHQVHMGAVDQALAAPIICLIWLYFFSVLRAGFWTSTSLFTLVVLCVTVFVCVGFTCFGHFKHLSPHNYTVKAEDEDTVEGVDDNTRVYLPRVLNPKSPVSTSQDPKPQQCYGSTEDFPENGFSAARSSSA</sequence>
<comment type="caution">
    <text evidence="13">The sequence shown here is derived from an EMBL/GenBank/DDBJ whole genome shotgun (WGS) entry which is preliminary data.</text>
</comment>
<evidence type="ECO:0000256" key="5">
    <source>
        <dbReference type="ARBA" id="ARBA00022989"/>
    </source>
</evidence>
<feature type="transmembrane region" description="Helical" evidence="9">
    <location>
        <begin position="484"/>
        <end position="508"/>
    </location>
</feature>
<evidence type="ECO:0000259" key="10">
    <source>
        <dbReference type="Pfam" id="PF02714"/>
    </source>
</evidence>
<evidence type="ECO:0000256" key="6">
    <source>
        <dbReference type="ARBA" id="ARBA00023136"/>
    </source>
</evidence>
<feature type="transmembrane region" description="Helical" evidence="9">
    <location>
        <begin position="21"/>
        <end position="42"/>
    </location>
</feature>
<evidence type="ECO:0000259" key="12">
    <source>
        <dbReference type="Pfam" id="PF14703"/>
    </source>
</evidence>
<evidence type="ECO:0000256" key="8">
    <source>
        <dbReference type="SAM" id="MobiDB-lite"/>
    </source>
</evidence>
<feature type="domain" description="CSC1/OSCA1-like N-terminal transmembrane" evidence="11">
    <location>
        <begin position="113"/>
        <end position="274"/>
    </location>
</feature>
<dbReference type="Proteomes" id="UP000646548">
    <property type="component" value="Unassembled WGS sequence"/>
</dbReference>
<dbReference type="Pfam" id="PF14703">
    <property type="entry name" value="PHM7_cyt"/>
    <property type="match status" value="1"/>
</dbReference>
<evidence type="ECO:0000256" key="4">
    <source>
        <dbReference type="ARBA" id="ARBA00022692"/>
    </source>
</evidence>
<evidence type="ECO:0000256" key="7">
    <source>
        <dbReference type="ARBA" id="ARBA00036634"/>
    </source>
</evidence>
<dbReference type="PANTHER" id="PTHR13018">
    <property type="entry name" value="PROBABLE MEMBRANE PROTEIN DUF221-RELATED"/>
    <property type="match status" value="1"/>
</dbReference>
<dbReference type="InterPro" id="IPR027815">
    <property type="entry name" value="CSC1/OSCA1-like_cyt"/>
</dbReference>
<organism evidence="13 14">
    <name type="scientific">Oryzias melastigma</name>
    <name type="common">Marine medaka</name>
    <dbReference type="NCBI Taxonomy" id="30732"/>
    <lineage>
        <taxon>Eukaryota</taxon>
        <taxon>Metazoa</taxon>
        <taxon>Chordata</taxon>
        <taxon>Craniata</taxon>
        <taxon>Vertebrata</taxon>
        <taxon>Euteleostomi</taxon>
        <taxon>Actinopterygii</taxon>
        <taxon>Neopterygii</taxon>
        <taxon>Teleostei</taxon>
        <taxon>Neoteleostei</taxon>
        <taxon>Acanthomorphata</taxon>
        <taxon>Ovalentaria</taxon>
        <taxon>Atherinomorphae</taxon>
        <taxon>Beloniformes</taxon>
        <taxon>Adrianichthyidae</taxon>
        <taxon>Oryziinae</taxon>
        <taxon>Oryzias</taxon>
    </lineage>
</organism>
<dbReference type="GO" id="GO:0005886">
    <property type="term" value="C:plasma membrane"/>
    <property type="evidence" value="ECO:0007669"/>
    <property type="project" value="TreeGrafter"/>
</dbReference>
<evidence type="ECO:0000313" key="13">
    <source>
        <dbReference type="EMBL" id="KAF6735802.1"/>
    </source>
</evidence>
<evidence type="ECO:0000256" key="2">
    <source>
        <dbReference type="ARBA" id="ARBA00007779"/>
    </source>
</evidence>
<name>A0A834KWS0_ORYME</name>
<feature type="transmembrane region" description="Helical" evidence="9">
    <location>
        <begin position="528"/>
        <end position="547"/>
    </location>
</feature>
<feature type="transmembrane region" description="Helical" evidence="9">
    <location>
        <begin position="568"/>
        <end position="595"/>
    </location>
</feature>
<feature type="transmembrane region" description="Helical" evidence="9">
    <location>
        <begin position="209"/>
        <end position="227"/>
    </location>
</feature>
<dbReference type="GO" id="GO:0012505">
    <property type="term" value="C:endomembrane system"/>
    <property type="evidence" value="ECO:0007669"/>
    <property type="project" value="UniProtKB-SubCell"/>
</dbReference>
<keyword evidence="4 9" id="KW-0812">Transmembrane</keyword>
<feature type="compositionally biased region" description="Polar residues" evidence="8">
    <location>
        <begin position="820"/>
        <end position="835"/>
    </location>
</feature>
<feature type="domain" description="CSC1/OSCA1-like 7TM region" evidence="10">
    <location>
        <begin position="484"/>
        <end position="754"/>
    </location>
</feature>
<evidence type="ECO:0000256" key="1">
    <source>
        <dbReference type="ARBA" id="ARBA00004127"/>
    </source>
</evidence>
<protein>
    <submittedName>
        <fullName evidence="13">CSC1-like protein 1</fullName>
    </submittedName>
</protein>
<feature type="domain" description="CSC1/OSCA1-like cytosolic" evidence="12">
    <location>
        <begin position="291"/>
        <end position="472"/>
    </location>
</feature>
<feature type="transmembrane region" description="Helical" evidence="9">
    <location>
        <begin position="108"/>
        <end position="130"/>
    </location>
</feature>
<feature type="transmembrane region" description="Helical" evidence="9">
    <location>
        <begin position="675"/>
        <end position="704"/>
    </location>
</feature>
<dbReference type="GO" id="GO:0005227">
    <property type="term" value="F:calcium-activated cation channel activity"/>
    <property type="evidence" value="ECO:0007669"/>
    <property type="project" value="InterPro"/>
</dbReference>
<dbReference type="InterPro" id="IPR032880">
    <property type="entry name" value="CSC1/OSCA1-like_N"/>
</dbReference>
<evidence type="ECO:0000256" key="9">
    <source>
        <dbReference type="SAM" id="Phobius"/>
    </source>
</evidence>
<evidence type="ECO:0000313" key="14">
    <source>
        <dbReference type="Proteomes" id="UP000646548"/>
    </source>
</evidence>
<feature type="transmembrane region" description="Helical" evidence="9">
    <location>
        <begin position="734"/>
        <end position="755"/>
    </location>
</feature>
<feature type="transmembrane region" description="Helical" evidence="9">
    <location>
        <begin position="761"/>
        <end position="780"/>
    </location>
</feature>
<dbReference type="InterPro" id="IPR012677">
    <property type="entry name" value="Nucleotide-bd_a/b_plait_sf"/>
</dbReference>
<dbReference type="Pfam" id="PF13967">
    <property type="entry name" value="RSN1_TM"/>
    <property type="match status" value="1"/>
</dbReference>
<dbReference type="SUPFAM" id="SSF54928">
    <property type="entry name" value="RNA-binding domain, RBD"/>
    <property type="match status" value="1"/>
</dbReference>
<dbReference type="InterPro" id="IPR035979">
    <property type="entry name" value="RBD_domain_sf"/>
</dbReference>
<dbReference type="AlphaFoldDB" id="A0A834KWS0"/>
<dbReference type="Gene3D" id="3.30.70.330">
    <property type="match status" value="1"/>
</dbReference>
<evidence type="ECO:0000256" key="3">
    <source>
        <dbReference type="ARBA" id="ARBA00022448"/>
    </source>
</evidence>